<evidence type="ECO:0000259" key="2">
    <source>
        <dbReference type="Pfam" id="PF11716"/>
    </source>
</evidence>
<feature type="region of interest" description="Disordered" evidence="1">
    <location>
        <begin position="208"/>
        <end position="239"/>
    </location>
</feature>
<dbReference type="SUPFAM" id="SSF109854">
    <property type="entry name" value="DinB/YfiT-like putative metalloenzymes"/>
    <property type="match status" value="1"/>
</dbReference>
<dbReference type="InterPro" id="IPR034660">
    <property type="entry name" value="DinB/YfiT-like"/>
</dbReference>
<gene>
    <name evidence="3" type="ORF">J0911_03600</name>
</gene>
<keyword evidence="4" id="KW-1185">Reference proteome</keyword>
<dbReference type="InterPro" id="IPR036527">
    <property type="entry name" value="SCP2_sterol-bd_dom_sf"/>
</dbReference>
<dbReference type="EMBL" id="JAFMPK010000020">
    <property type="protein sequence ID" value="MBO0608109.1"/>
    <property type="molecule type" value="Genomic_DNA"/>
</dbReference>
<dbReference type="GO" id="GO:0016853">
    <property type="term" value="F:isomerase activity"/>
    <property type="evidence" value="ECO:0007669"/>
    <property type="project" value="UniProtKB-KW"/>
</dbReference>
<feature type="region of interest" description="Disordered" evidence="1">
    <location>
        <begin position="1"/>
        <end position="37"/>
    </location>
</feature>
<dbReference type="Pfam" id="PF11716">
    <property type="entry name" value="MDMPI_N"/>
    <property type="match status" value="1"/>
</dbReference>
<organism evidence="3 4">
    <name type="scientific">Myceligenerans salitolerans</name>
    <dbReference type="NCBI Taxonomy" id="1230528"/>
    <lineage>
        <taxon>Bacteria</taxon>
        <taxon>Bacillati</taxon>
        <taxon>Actinomycetota</taxon>
        <taxon>Actinomycetes</taxon>
        <taxon>Micrococcales</taxon>
        <taxon>Promicromonosporaceae</taxon>
        <taxon>Myceligenerans</taxon>
    </lineage>
</organism>
<dbReference type="Proteomes" id="UP000664617">
    <property type="component" value="Unassembled WGS sequence"/>
</dbReference>
<evidence type="ECO:0000313" key="4">
    <source>
        <dbReference type="Proteomes" id="UP000664617"/>
    </source>
</evidence>
<keyword evidence="3" id="KW-0413">Isomerase</keyword>
<dbReference type="InterPro" id="IPR024344">
    <property type="entry name" value="MDMPI_metal-binding"/>
</dbReference>
<dbReference type="Gene3D" id="3.30.1050.20">
    <property type="match status" value="1"/>
</dbReference>
<accession>A0ABS3I550</accession>
<dbReference type="InterPro" id="IPR017517">
    <property type="entry name" value="Maleyloyr_isom"/>
</dbReference>
<dbReference type="NCBIfam" id="TIGR03083">
    <property type="entry name" value="maleylpyruvate isomerase family mycothiol-dependent enzyme"/>
    <property type="match status" value="1"/>
</dbReference>
<protein>
    <submittedName>
        <fullName evidence="3">Maleylpyruvate isomerase family mycothiol-dependent enzyme</fullName>
    </submittedName>
</protein>
<comment type="caution">
    <text evidence="3">The sequence shown here is derived from an EMBL/GenBank/DDBJ whole genome shotgun (WGS) entry which is preliminary data.</text>
</comment>
<proteinExistence type="predicted"/>
<feature type="region of interest" description="Disordered" evidence="1">
    <location>
        <begin position="258"/>
        <end position="282"/>
    </location>
</feature>
<sequence>MTSEPTAGTDAQPADAGAPTGTRADATRAGSSTEHARTDSFAALDALVVAVRDLSEEACGEPSALPGWTRGHVLAHVDGVAQALARQAEYAAHGKRIQPYDGGVEGRDAAIEARSSRTPAEHVDALTAARERLAAAWPAPGAPLWDAPTSYREGPVSGCLLAWWREIRIHAVDANVGLGFDTWDDRLRKHLKEFLAVRLPADVVLADGDRERATSSPATSSPAMSSPAMSSPATPSETVVSGAPADVVAWLAGRAPAGPVRATRGSSQIPLPELAPWPSAQR</sequence>
<reference evidence="4" key="2">
    <citation type="submission" date="2023-07" db="EMBL/GenBank/DDBJ databases">
        <title>Myceligenerans salitolerans sp. nov., a halotolerant actinomycete isolated from a salt lake in Xinjiang, China.</title>
        <authorList>
            <person name="Guan T."/>
        </authorList>
    </citation>
    <scope>NUCLEOTIDE SEQUENCE [LARGE SCALE GENOMIC DNA]</scope>
    <source>
        <strain evidence="4">XHU 5031</strain>
    </source>
</reference>
<name>A0ABS3I550_9MICO</name>
<evidence type="ECO:0000313" key="3">
    <source>
        <dbReference type="EMBL" id="MBO0608109.1"/>
    </source>
</evidence>
<evidence type="ECO:0000256" key="1">
    <source>
        <dbReference type="SAM" id="MobiDB-lite"/>
    </source>
</evidence>
<dbReference type="RefSeq" id="WP_207274088.1">
    <property type="nucleotide sequence ID" value="NZ_JAFMPK010000020.1"/>
</dbReference>
<feature type="domain" description="Mycothiol-dependent maleylpyruvate isomerase metal-binding" evidence="2">
    <location>
        <begin position="42"/>
        <end position="174"/>
    </location>
</feature>
<reference evidence="3 4" key="1">
    <citation type="submission" date="2021-03" db="EMBL/GenBank/DDBJ databases">
        <authorList>
            <person name="Xin L."/>
        </authorList>
    </citation>
    <scope>NUCLEOTIDE SEQUENCE [LARGE SCALE GENOMIC DNA]</scope>
    <source>
        <strain evidence="3 4">XHU 5031</strain>
    </source>
</reference>
<dbReference type="Gene3D" id="1.20.120.450">
    <property type="entry name" value="dinb family like domain"/>
    <property type="match status" value="1"/>
</dbReference>
<feature type="compositionally biased region" description="Low complexity" evidence="1">
    <location>
        <begin position="214"/>
        <end position="236"/>
    </location>
</feature>
<dbReference type="SUPFAM" id="SSF55718">
    <property type="entry name" value="SCP-like"/>
    <property type="match status" value="1"/>
</dbReference>